<dbReference type="InterPro" id="IPR050465">
    <property type="entry name" value="UPF0194_transport"/>
</dbReference>
<evidence type="ECO:0000256" key="1">
    <source>
        <dbReference type="ARBA" id="ARBA00004196"/>
    </source>
</evidence>
<dbReference type="Proteomes" id="UP000272400">
    <property type="component" value="Unassembled WGS sequence"/>
</dbReference>
<dbReference type="Pfam" id="PF25917">
    <property type="entry name" value="BSH_RND"/>
    <property type="match status" value="1"/>
</dbReference>
<accession>A0A3N1D5L8</accession>
<dbReference type="Gene3D" id="2.40.50.100">
    <property type="match status" value="1"/>
</dbReference>
<feature type="domain" description="Multidrug resistance protein MdtA-like barrel-sandwich hybrid" evidence="3">
    <location>
        <begin position="78"/>
        <end position="185"/>
    </location>
</feature>
<dbReference type="RefSeq" id="WP_123668020.1">
    <property type="nucleotide sequence ID" value="NZ_RJKE01000001.1"/>
</dbReference>
<dbReference type="SUPFAM" id="SSF111369">
    <property type="entry name" value="HlyD-like secretion proteins"/>
    <property type="match status" value="1"/>
</dbReference>
<reference evidence="5 6" key="1">
    <citation type="submission" date="2018-11" db="EMBL/GenBank/DDBJ databases">
        <title>Sequencing the genomes of 1000 actinobacteria strains.</title>
        <authorList>
            <person name="Klenk H.-P."/>
        </authorList>
    </citation>
    <scope>NUCLEOTIDE SEQUENCE [LARGE SCALE GENOMIC DNA]</scope>
    <source>
        <strain evidence="5 6">DSM 44254</strain>
    </source>
</reference>
<proteinExistence type="predicted"/>
<dbReference type="AlphaFoldDB" id="A0A3N1D5L8"/>
<dbReference type="InterPro" id="IPR058625">
    <property type="entry name" value="MdtA-like_BSH"/>
</dbReference>
<evidence type="ECO:0000259" key="4">
    <source>
        <dbReference type="Pfam" id="PF25990"/>
    </source>
</evidence>
<name>A0A3N1D5L8_9ACTN</name>
<sequence length="283" mass="28394">MKFDKTTAAALGVLGVLLAGGLTGCSGDGDGADAAEPAASASASASPAAPADAAAEGTVSASGTVESARVTSLSFATGGIIADVDTKAGRKVAKGDLLATVDATVPTESLNAAYTAYVAAQDSYADAEKDQKKQLYASMIQARNTYRKAQREVDGTKIYAPFSGTVTSVTAVVDAEASAGSAMITLTDMKDLRVTADFTEADAILLKAGQKASITFDSLGKTVKGKVTTVAPTPVSAESTTAGGGGFQQSSTTVVRYEVLVSLSSLPAKIRTGMPVTVEVTTG</sequence>
<keyword evidence="2" id="KW-0175">Coiled coil</keyword>
<dbReference type="Pfam" id="PF25990">
    <property type="entry name" value="Beta-barrel_YknX"/>
    <property type="match status" value="1"/>
</dbReference>
<comment type="caution">
    <text evidence="5">The sequence shown here is derived from an EMBL/GenBank/DDBJ whole genome shotgun (WGS) entry which is preliminary data.</text>
</comment>
<protein>
    <submittedName>
        <fullName evidence="5">Macrolide-specific efflux system membrane fusion protein</fullName>
    </submittedName>
</protein>
<dbReference type="GO" id="GO:0030313">
    <property type="term" value="C:cell envelope"/>
    <property type="evidence" value="ECO:0007669"/>
    <property type="project" value="UniProtKB-SubCell"/>
</dbReference>
<evidence type="ECO:0000259" key="3">
    <source>
        <dbReference type="Pfam" id="PF25917"/>
    </source>
</evidence>
<evidence type="ECO:0000313" key="5">
    <source>
        <dbReference type="EMBL" id="ROO88832.1"/>
    </source>
</evidence>
<dbReference type="InterPro" id="IPR058636">
    <property type="entry name" value="Beta-barrel_YknX"/>
</dbReference>
<organism evidence="5 6">
    <name type="scientific">Actinocorallia herbida</name>
    <dbReference type="NCBI Taxonomy" id="58109"/>
    <lineage>
        <taxon>Bacteria</taxon>
        <taxon>Bacillati</taxon>
        <taxon>Actinomycetota</taxon>
        <taxon>Actinomycetes</taxon>
        <taxon>Streptosporangiales</taxon>
        <taxon>Thermomonosporaceae</taxon>
        <taxon>Actinocorallia</taxon>
    </lineage>
</organism>
<dbReference type="Gene3D" id="2.40.30.170">
    <property type="match status" value="1"/>
</dbReference>
<dbReference type="EMBL" id="RJKE01000001">
    <property type="protein sequence ID" value="ROO88832.1"/>
    <property type="molecule type" value="Genomic_DNA"/>
</dbReference>
<feature type="domain" description="YknX-like beta-barrel" evidence="4">
    <location>
        <begin position="193"/>
        <end position="280"/>
    </location>
</feature>
<dbReference type="PROSITE" id="PS51257">
    <property type="entry name" value="PROKAR_LIPOPROTEIN"/>
    <property type="match status" value="1"/>
</dbReference>
<evidence type="ECO:0000256" key="2">
    <source>
        <dbReference type="ARBA" id="ARBA00023054"/>
    </source>
</evidence>
<dbReference type="PANTHER" id="PTHR32347">
    <property type="entry name" value="EFFLUX SYSTEM COMPONENT YKNX-RELATED"/>
    <property type="match status" value="1"/>
</dbReference>
<dbReference type="OrthoDB" id="4932908at2"/>
<gene>
    <name evidence="5" type="ORF">EDD29_6514</name>
</gene>
<dbReference type="PANTHER" id="PTHR32347:SF14">
    <property type="entry name" value="EFFLUX SYSTEM COMPONENT YKNX-RELATED"/>
    <property type="match status" value="1"/>
</dbReference>
<comment type="subcellular location">
    <subcellularLocation>
        <location evidence="1">Cell envelope</location>
    </subcellularLocation>
</comment>
<evidence type="ECO:0000313" key="6">
    <source>
        <dbReference type="Proteomes" id="UP000272400"/>
    </source>
</evidence>
<keyword evidence="6" id="KW-1185">Reference proteome</keyword>